<organism evidence="6 7">
    <name type="scientific">Vreelandella sulfidaeris</name>
    <dbReference type="NCBI Taxonomy" id="115553"/>
    <lineage>
        <taxon>Bacteria</taxon>
        <taxon>Pseudomonadati</taxon>
        <taxon>Pseudomonadota</taxon>
        <taxon>Gammaproteobacteria</taxon>
        <taxon>Oceanospirillales</taxon>
        <taxon>Halomonadaceae</taxon>
        <taxon>Vreelandella</taxon>
    </lineage>
</organism>
<protein>
    <recommendedName>
        <fullName evidence="8">Cation/H+ exchanger domain-containing protein</fullName>
    </recommendedName>
</protein>
<dbReference type="GO" id="GO:0005886">
    <property type="term" value="C:plasma membrane"/>
    <property type="evidence" value="ECO:0007669"/>
    <property type="project" value="UniProtKB-SubCell"/>
</dbReference>
<evidence type="ECO:0000256" key="1">
    <source>
        <dbReference type="ARBA" id="ARBA00004651"/>
    </source>
</evidence>
<evidence type="ECO:0000256" key="2">
    <source>
        <dbReference type="ARBA" id="ARBA00022448"/>
    </source>
</evidence>
<dbReference type="Proteomes" id="UP000320231">
    <property type="component" value="Chromosome"/>
</dbReference>
<dbReference type="GO" id="GO:0006811">
    <property type="term" value="P:monoatomic ion transport"/>
    <property type="evidence" value="ECO:0007669"/>
    <property type="project" value="UniProtKB-KW"/>
</dbReference>
<accession>A0A455U7K4</accession>
<dbReference type="KEGG" id="hsr:HSBAA_34020"/>
<dbReference type="EMBL" id="AP019514">
    <property type="protein sequence ID" value="BBI62096.1"/>
    <property type="molecule type" value="Genomic_DNA"/>
</dbReference>
<keyword evidence="5" id="KW-0812">Transmembrane</keyword>
<gene>
    <name evidence="6" type="ORF">HSBAA_34020</name>
</gene>
<name>A0A455U7K4_9GAMM</name>
<dbReference type="GO" id="GO:0015297">
    <property type="term" value="F:antiporter activity"/>
    <property type="evidence" value="ECO:0007669"/>
    <property type="project" value="UniProtKB-KW"/>
</dbReference>
<sequence length="80" mass="8646">MAIYLAGLMIGNQPGRHLNFILPVHDGLAWLSQIGLFLVLGLLVTPSELWDVALPAALVALALIFIARPLAVLISIKPFF</sequence>
<keyword evidence="3" id="KW-0050">Antiport</keyword>
<evidence type="ECO:0000313" key="7">
    <source>
        <dbReference type="Proteomes" id="UP000320231"/>
    </source>
</evidence>
<dbReference type="PANTHER" id="PTHR32507:SF7">
    <property type="entry name" value="K(+)_H(+) ANTIPORTER NHAP2"/>
    <property type="match status" value="1"/>
</dbReference>
<keyword evidence="2" id="KW-0813">Transport</keyword>
<evidence type="ECO:0000256" key="3">
    <source>
        <dbReference type="ARBA" id="ARBA00022449"/>
    </source>
</evidence>
<dbReference type="AlphaFoldDB" id="A0A455U7K4"/>
<reference evidence="6 7" key="1">
    <citation type="journal article" date="2019" name="Microbiol. Resour. Announc.">
        <title>Complete Genome Sequence of Halomonas sulfidaeris Strain Esulfide1 Isolated from a Metal Sulfide Rock at a Depth of 2,200 Meters, Obtained Using Nanopore Sequencing.</title>
        <authorList>
            <person name="Saito M."/>
            <person name="Nishigata A."/>
            <person name="Galipon J."/>
            <person name="Arakawa K."/>
        </authorList>
    </citation>
    <scope>NUCLEOTIDE SEQUENCE [LARGE SCALE GENOMIC DNA]</scope>
    <source>
        <strain evidence="6 7">ATCC BAA-803</strain>
    </source>
</reference>
<keyword evidence="5" id="KW-1133">Transmembrane helix</keyword>
<evidence type="ECO:0000313" key="6">
    <source>
        <dbReference type="EMBL" id="BBI62096.1"/>
    </source>
</evidence>
<evidence type="ECO:0008006" key="8">
    <source>
        <dbReference type="Google" id="ProtNLM"/>
    </source>
</evidence>
<evidence type="ECO:0000256" key="4">
    <source>
        <dbReference type="ARBA" id="ARBA00023065"/>
    </source>
</evidence>
<keyword evidence="5" id="KW-0472">Membrane</keyword>
<proteinExistence type="predicted"/>
<evidence type="ECO:0000256" key="5">
    <source>
        <dbReference type="SAM" id="Phobius"/>
    </source>
</evidence>
<dbReference type="PANTHER" id="PTHR32507">
    <property type="entry name" value="NA(+)/H(+) ANTIPORTER 1"/>
    <property type="match status" value="1"/>
</dbReference>
<keyword evidence="4" id="KW-0406">Ion transport</keyword>
<feature type="transmembrane region" description="Helical" evidence="5">
    <location>
        <begin position="56"/>
        <end position="76"/>
    </location>
</feature>
<feature type="transmembrane region" description="Helical" evidence="5">
    <location>
        <begin position="20"/>
        <end position="44"/>
    </location>
</feature>
<comment type="subcellular location">
    <subcellularLocation>
        <location evidence="1">Cell membrane</location>
        <topology evidence="1">Multi-pass membrane protein</topology>
    </subcellularLocation>
</comment>